<dbReference type="Proteomes" id="UP000015106">
    <property type="component" value="Chromosome 2"/>
</dbReference>
<gene>
    <name evidence="1" type="primary">LOC125537850</name>
</gene>
<accession>A0A8R7PFC4</accession>
<reference evidence="1" key="2">
    <citation type="submission" date="2018-03" db="EMBL/GenBank/DDBJ databases">
        <title>The Triticum urartu genome reveals the dynamic nature of wheat genome evolution.</title>
        <authorList>
            <person name="Ling H."/>
            <person name="Ma B."/>
            <person name="Shi X."/>
            <person name="Liu H."/>
            <person name="Dong L."/>
            <person name="Sun H."/>
            <person name="Cao Y."/>
            <person name="Gao Q."/>
            <person name="Zheng S."/>
            <person name="Li Y."/>
            <person name="Yu Y."/>
            <person name="Du H."/>
            <person name="Qi M."/>
            <person name="Li Y."/>
            <person name="Yu H."/>
            <person name="Cui Y."/>
            <person name="Wang N."/>
            <person name="Chen C."/>
            <person name="Wu H."/>
            <person name="Zhao Y."/>
            <person name="Zhang J."/>
            <person name="Li Y."/>
            <person name="Zhou W."/>
            <person name="Zhang B."/>
            <person name="Hu W."/>
            <person name="Eijk M."/>
            <person name="Tang J."/>
            <person name="Witsenboer H."/>
            <person name="Zhao S."/>
            <person name="Li Z."/>
            <person name="Zhang A."/>
            <person name="Wang D."/>
            <person name="Liang C."/>
        </authorList>
    </citation>
    <scope>NUCLEOTIDE SEQUENCE [LARGE SCALE GENOMIC DNA]</scope>
    <source>
        <strain evidence="1">cv. G1812</strain>
    </source>
</reference>
<evidence type="ECO:0000313" key="1">
    <source>
        <dbReference type="EnsemblPlants" id="TuG1812G0200003195.01.T01"/>
    </source>
</evidence>
<dbReference type="RefSeq" id="XP_048557123.1">
    <property type="nucleotide sequence ID" value="XM_048701166.1"/>
</dbReference>
<protein>
    <submittedName>
        <fullName evidence="1">Uncharacterized protein</fullName>
    </submittedName>
</protein>
<dbReference type="GeneID" id="125537850"/>
<dbReference type="EnsemblPlants" id="TuG1812G0200003195.01.T01">
    <property type="protein sequence ID" value="TuG1812G0200003195.01.T01"/>
    <property type="gene ID" value="TuG1812G0200003195.01"/>
</dbReference>
<dbReference type="AlphaFoldDB" id="A0A8R7PFC4"/>
<proteinExistence type="predicted"/>
<dbReference type="Gramene" id="TuG1812G0200003195.01.T01">
    <property type="protein sequence ID" value="TuG1812G0200003195.01.T01"/>
    <property type="gene ID" value="TuG1812G0200003195.01"/>
</dbReference>
<reference evidence="1" key="3">
    <citation type="submission" date="2022-06" db="UniProtKB">
        <authorList>
            <consortium name="EnsemblPlants"/>
        </authorList>
    </citation>
    <scope>IDENTIFICATION</scope>
</reference>
<evidence type="ECO:0000313" key="2">
    <source>
        <dbReference type="Proteomes" id="UP000015106"/>
    </source>
</evidence>
<organism evidence="1 2">
    <name type="scientific">Triticum urartu</name>
    <name type="common">Red wild einkorn</name>
    <name type="synonym">Crithodium urartu</name>
    <dbReference type="NCBI Taxonomy" id="4572"/>
    <lineage>
        <taxon>Eukaryota</taxon>
        <taxon>Viridiplantae</taxon>
        <taxon>Streptophyta</taxon>
        <taxon>Embryophyta</taxon>
        <taxon>Tracheophyta</taxon>
        <taxon>Spermatophyta</taxon>
        <taxon>Magnoliopsida</taxon>
        <taxon>Liliopsida</taxon>
        <taxon>Poales</taxon>
        <taxon>Poaceae</taxon>
        <taxon>BOP clade</taxon>
        <taxon>Pooideae</taxon>
        <taxon>Triticodae</taxon>
        <taxon>Triticeae</taxon>
        <taxon>Triticinae</taxon>
        <taxon>Triticum</taxon>
    </lineage>
</organism>
<dbReference type="KEGG" id="tua:125537850"/>
<name>A0A8R7PFC4_TRIUA</name>
<reference evidence="2" key="1">
    <citation type="journal article" date="2013" name="Nature">
        <title>Draft genome of the wheat A-genome progenitor Triticum urartu.</title>
        <authorList>
            <person name="Ling H.Q."/>
            <person name="Zhao S."/>
            <person name="Liu D."/>
            <person name="Wang J."/>
            <person name="Sun H."/>
            <person name="Zhang C."/>
            <person name="Fan H."/>
            <person name="Li D."/>
            <person name="Dong L."/>
            <person name="Tao Y."/>
            <person name="Gao C."/>
            <person name="Wu H."/>
            <person name="Li Y."/>
            <person name="Cui Y."/>
            <person name="Guo X."/>
            <person name="Zheng S."/>
            <person name="Wang B."/>
            <person name="Yu K."/>
            <person name="Liang Q."/>
            <person name="Yang W."/>
            <person name="Lou X."/>
            <person name="Chen J."/>
            <person name="Feng M."/>
            <person name="Jian J."/>
            <person name="Zhang X."/>
            <person name="Luo G."/>
            <person name="Jiang Y."/>
            <person name="Liu J."/>
            <person name="Wang Z."/>
            <person name="Sha Y."/>
            <person name="Zhang B."/>
            <person name="Wu H."/>
            <person name="Tang D."/>
            <person name="Shen Q."/>
            <person name="Xue P."/>
            <person name="Zou S."/>
            <person name="Wang X."/>
            <person name="Liu X."/>
            <person name="Wang F."/>
            <person name="Yang Y."/>
            <person name="An X."/>
            <person name="Dong Z."/>
            <person name="Zhang K."/>
            <person name="Zhang X."/>
            <person name="Luo M.C."/>
            <person name="Dvorak J."/>
            <person name="Tong Y."/>
            <person name="Wang J."/>
            <person name="Yang H."/>
            <person name="Li Z."/>
            <person name="Wang D."/>
            <person name="Zhang A."/>
            <person name="Wang J."/>
        </authorList>
    </citation>
    <scope>NUCLEOTIDE SEQUENCE</scope>
    <source>
        <strain evidence="2">cv. G1812</strain>
    </source>
</reference>
<keyword evidence="2" id="KW-1185">Reference proteome</keyword>
<sequence>MGSVSTGASYFPTLSKFLIGKTQMRNAASLQLSKSWLRNLHVLDGPLNFLGAMISSPRGATDQMGAVVKAAKAWQVAWVSMWVVPPCCSGRALWCCSWRLSEGDRVNIENLGATWVWISKPCPFGLAKEGLLSFFYNAMNISEFLHWFQPMLNIFSNIFVTGAHTYIVMDLILIFGPCYFTDLEHLYAVLGF</sequence>